<name>A0A1F4ZU45_9BACT</name>
<proteinExistence type="predicted"/>
<gene>
    <name evidence="3" type="ORF">A2397_05840</name>
</gene>
<feature type="compositionally biased region" description="Pro residues" evidence="1">
    <location>
        <begin position="375"/>
        <end position="386"/>
    </location>
</feature>
<evidence type="ECO:0000313" key="3">
    <source>
        <dbReference type="EMBL" id="OGD08987.1"/>
    </source>
</evidence>
<keyword evidence="2" id="KW-0812">Transmembrane</keyword>
<dbReference type="AlphaFoldDB" id="A0A1F4ZU45"/>
<feature type="compositionally biased region" description="Low complexity" evidence="1">
    <location>
        <begin position="343"/>
        <end position="354"/>
    </location>
</feature>
<feature type="transmembrane region" description="Helical" evidence="2">
    <location>
        <begin position="404"/>
        <end position="425"/>
    </location>
</feature>
<comment type="caution">
    <text evidence="3">The sequence shown here is derived from an EMBL/GenBank/DDBJ whole genome shotgun (WGS) entry which is preliminary data.</text>
</comment>
<reference evidence="3 4" key="1">
    <citation type="journal article" date="2016" name="Nat. Commun.">
        <title>Thousands of microbial genomes shed light on interconnected biogeochemical processes in an aquifer system.</title>
        <authorList>
            <person name="Anantharaman K."/>
            <person name="Brown C.T."/>
            <person name="Hug L.A."/>
            <person name="Sharon I."/>
            <person name="Castelle C.J."/>
            <person name="Probst A.J."/>
            <person name="Thomas B.C."/>
            <person name="Singh A."/>
            <person name="Wilkins M.J."/>
            <person name="Karaoz U."/>
            <person name="Brodie E.L."/>
            <person name="Williams K.H."/>
            <person name="Hubbard S.S."/>
            <person name="Banfield J.F."/>
        </authorList>
    </citation>
    <scope>NUCLEOTIDE SEQUENCE [LARGE SCALE GENOMIC DNA]</scope>
</reference>
<sequence>MHPLGVVQKKERQYKMKKKLHAAVSFVLVAMLLVGLFLNPQIAFANPDWHGSTDPHPTCEGWSVTVNTNWGGYVGYIIESTNLSGSWTTNQVGVDWYVLIGWDWVDENGVSHHEEWDDSGYIARPPCPTDTAVPTATTEPTATAVPTNTPTLEPTPTTEPTEAPAKMRICHRIGESAPWGWQAIEIAIAAWPSHQQHGDFEWEGPEEDWGEPGNGGITPADQWCLDNQPTDPTPTPLPTATPIPDPEWEFEWSYEVNCVQPWLRVNNLNSETVWVEGEILANDILVARVPPQYSECPPGGWCGPEGDMPANFFGIVTMWVEVSYGGEIVAEKRISEVLNCTQPQAPTATPTEPSETPPTPTPGTGPTNTPTPTTIVPPPGRTPPPDGVIVDSGADPEDYDENAMMWNIGIWAVILCTIGAIWIAIHNRSRRRN</sequence>
<accession>A0A1F4ZU45</accession>
<protein>
    <submittedName>
        <fullName evidence="3">Uncharacterized protein</fullName>
    </submittedName>
</protein>
<keyword evidence="2" id="KW-1133">Transmembrane helix</keyword>
<evidence type="ECO:0000256" key="1">
    <source>
        <dbReference type="SAM" id="MobiDB-lite"/>
    </source>
</evidence>
<dbReference type="EMBL" id="MEXR01000043">
    <property type="protein sequence ID" value="OGD08987.1"/>
    <property type="molecule type" value="Genomic_DNA"/>
</dbReference>
<feature type="region of interest" description="Disordered" evidence="1">
    <location>
        <begin position="343"/>
        <end position="395"/>
    </location>
</feature>
<feature type="region of interest" description="Disordered" evidence="1">
    <location>
        <begin position="131"/>
        <end position="163"/>
    </location>
</feature>
<keyword evidence="2" id="KW-0472">Membrane</keyword>
<organism evidence="3 4">
    <name type="scientific">Candidatus Amesbacteria bacterium RIFOXYB1_FULL_44_23</name>
    <dbReference type="NCBI Taxonomy" id="1797263"/>
    <lineage>
        <taxon>Bacteria</taxon>
        <taxon>Candidatus Amesiibacteriota</taxon>
    </lineage>
</organism>
<feature type="compositionally biased region" description="Low complexity" evidence="1">
    <location>
        <begin position="364"/>
        <end position="374"/>
    </location>
</feature>
<evidence type="ECO:0000256" key="2">
    <source>
        <dbReference type="SAM" id="Phobius"/>
    </source>
</evidence>
<evidence type="ECO:0000313" key="4">
    <source>
        <dbReference type="Proteomes" id="UP000176424"/>
    </source>
</evidence>
<dbReference type="Proteomes" id="UP000176424">
    <property type="component" value="Unassembled WGS sequence"/>
</dbReference>